<feature type="transmembrane region" description="Helical" evidence="4">
    <location>
        <begin position="77"/>
        <end position="96"/>
    </location>
</feature>
<protein>
    <submittedName>
        <fullName evidence="5">MFS transporter</fullName>
    </submittedName>
</protein>
<dbReference type="GO" id="GO:0022857">
    <property type="term" value="F:transmembrane transporter activity"/>
    <property type="evidence" value="ECO:0007669"/>
    <property type="project" value="InterPro"/>
</dbReference>
<evidence type="ECO:0000256" key="2">
    <source>
        <dbReference type="ARBA" id="ARBA00022989"/>
    </source>
</evidence>
<comment type="caution">
    <text evidence="5">The sequence shown here is derived from an EMBL/GenBank/DDBJ whole genome shotgun (WGS) entry which is preliminary data.</text>
</comment>
<dbReference type="InterPro" id="IPR053160">
    <property type="entry name" value="MFS_DHA3_Transporter"/>
</dbReference>
<keyword evidence="1 4" id="KW-0812">Transmembrane</keyword>
<evidence type="ECO:0000256" key="4">
    <source>
        <dbReference type="SAM" id="Phobius"/>
    </source>
</evidence>
<gene>
    <name evidence="5" type="ORF">E3A20_11840</name>
</gene>
<dbReference type="PANTHER" id="PTHR23530:SF1">
    <property type="entry name" value="PERMEASE, MAJOR FACILITATOR SUPERFAMILY-RELATED"/>
    <property type="match status" value="1"/>
</dbReference>
<feature type="transmembrane region" description="Helical" evidence="4">
    <location>
        <begin position="146"/>
        <end position="165"/>
    </location>
</feature>
<dbReference type="EMBL" id="SRHE01000204">
    <property type="protein sequence ID" value="TWW09687.1"/>
    <property type="molecule type" value="Genomic_DNA"/>
</dbReference>
<evidence type="ECO:0000313" key="5">
    <source>
        <dbReference type="EMBL" id="TWW09687.1"/>
    </source>
</evidence>
<feature type="transmembrane region" description="Helical" evidence="4">
    <location>
        <begin position="376"/>
        <end position="397"/>
    </location>
</feature>
<evidence type="ECO:0000256" key="3">
    <source>
        <dbReference type="ARBA" id="ARBA00023136"/>
    </source>
</evidence>
<dbReference type="CDD" id="cd06174">
    <property type="entry name" value="MFS"/>
    <property type="match status" value="1"/>
</dbReference>
<evidence type="ECO:0000313" key="6">
    <source>
        <dbReference type="Proteomes" id="UP000321083"/>
    </source>
</evidence>
<accession>A0A5C6M644</accession>
<dbReference type="Proteomes" id="UP000321083">
    <property type="component" value="Unassembled WGS sequence"/>
</dbReference>
<dbReference type="SUPFAM" id="SSF103473">
    <property type="entry name" value="MFS general substrate transporter"/>
    <property type="match status" value="1"/>
</dbReference>
<dbReference type="InterPro" id="IPR011701">
    <property type="entry name" value="MFS"/>
</dbReference>
<dbReference type="AlphaFoldDB" id="A0A5C6M644"/>
<name>A0A5C6M644_9PLAN</name>
<dbReference type="Pfam" id="PF07690">
    <property type="entry name" value="MFS_1"/>
    <property type="match status" value="1"/>
</dbReference>
<reference evidence="5 6" key="1">
    <citation type="submission" date="2019-08" db="EMBL/GenBank/DDBJ databases">
        <title>100 year-old enigma solved: identification of Planctomyces bekefii, the type genus and species of the phylum Planctomycetes.</title>
        <authorList>
            <person name="Svetlana D.N."/>
            <person name="Overmann J."/>
        </authorList>
    </citation>
    <scope>NUCLEOTIDE SEQUENCE [LARGE SCALE GENOMIC DNA]</scope>
    <source>
        <strain evidence="5">Phe10_nw2017</strain>
    </source>
</reference>
<reference evidence="5 6" key="2">
    <citation type="submission" date="2019-08" db="EMBL/GenBank/DDBJ databases">
        <authorList>
            <person name="Henke P."/>
        </authorList>
    </citation>
    <scope>NUCLEOTIDE SEQUENCE [LARGE SCALE GENOMIC DNA]</scope>
    <source>
        <strain evidence="5">Phe10_nw2017</strain>
    </source>
</reference>
<feature type="transmembrane region" description="Helical" evidence="4">
    <location>
        <begin position="171"/>
        <end position="188"/>
    </location>
</feature>
<dbReference type="Gene3D" id="1.20.1250.20">
    <property type="entry name" value="MFS general substrate transporter like domains"/>
    <property type="match status" value="1"/>
</dbReference>
<keyword evidence="3 4" id="KW-0472">Membrane</keyword>
<sequence>MTAVSHMSVDPKKVTWLYVAFQLLFNLLLWVPIFYEFQKQIGLSDSQIFYIQSVYYIAFCLLEIPTGFLADRVSYRFCMGAGAMLLTFANLMPVAFPNYTGFMVHFLAIALCRSLISGASSAYLYEFLRQRNEQDRYRKIEGDGRFWSLVGRIVAGAAAAPLMALDLDSPYWISAAAAAMSFGAVLLLPKVGAWSRGDEAEPTKVSYRAAWRRAFESPRLVLLMLQGVGFFVMARILIVNLFQPLLNSKDFALAYYGAIMGITMVGEAFGSKFAHKVRAILSDRGAVTAMTLVMSLSLLGAAFGGQVVTLLSLALFSVAMGLSAPVQKQLMNDAIPEPKLRATLLSCESIVDRAMCAVAVLPLGTMVATGRTSESLIWAAGLTAFGAILIHLCFYCFEKRQAAGAAAFLAKDSSGLNATRSGL</sequence>
<feature type="transmembrane region" description="Helical" evidence="4">
    <location>
        <begin position="102"/>
        <end position="125"/>
    </location>
</feature>
<keyword evidence="2 4" id="KW-1133">Transmembrane helix</keyword>
<feature type="transmembrane region" description="Helical" evidence="4">
    <location>
        <begin position="220"/>
        <end position="242"/>
    </location>
</feature>
<feature type="transmembrane region" description="Helical" evidence="4">
    <location>
        <begin position="286"/>
        <end position="304"/>
    </location>
</feature>
<keyword evidence="6" id="KW-1185">Reference proteome</keyword>
<feature type="transmembrane region" description="Helical" evidence="4">
    <location>
        <begin position="47"/>
        <end position="70"/>
    </location>
</feature>
<dbReference type="InterPro" id="IPR036259">
    <property type="entry name" value="MFS_trans_sf"/>
</dbReference>
<dbReference type="PANTHER" id="PTHR23530">
    <property type="entry name" value="TRANSPORT PROTEIN-RELATED"/>
    <property type="match status" value="1"/>
</dbReference>
<feature type="transmembrane region" description="Helical" evidence="4">
    <location>
        <begin position="16"/>
        <end position="35"/>
    </location>
</feature>
<feature type="transmembrane region" description="Helical" evidence="4">
    <location>
        <begin position="254"/>
        <end position="274"/>
    </location>
</feature>
<organism evidence="5 6">
    <name type="scientific">Planctomyces bekefii</name>
    <dbReference type="NCBI Taxonomy" id="1653850"/>
    <lineage>
        <taxon>Bacteria</taxon>
        <taxon>Pseudomonadati</taxon>
        <taxon>Planctomycetota</taxon>
        <taxon>Planctomycetia</taxon>
        <taxon>Planctomycetales</taxon>
        <taxon>Planctomycetaceae</taxon>
        <taxon>Planctomyces</taxon>
    </lineage>
</organism>
<proteinExistence type="predicted"/>
<evidence type="ECO:0000256" key="1">
    <source>
        <dbReference type="ARBA" id="ARBA00022692"/>
    </source>
</evidence>